<dbReference type="OrthoDB" id="3664645at2759"/>
<evidence type="ECO:0000313" key="4">
    <source>
        <dbReference type="EMBL" id="KAF2183202.1"/>
    </source>
</evidence>
<dbReference type="PROSITE" id="PS50297">
    <property type="entry name" value="ANK_REP_REGION"/>
    <property type="match status" value="2"/>
</dbReference>
<evidence type="ECO:0000313" key="5">
    <source>
        <dbReference type="Proteomes" id="UP000800200"/>
    </source>
</evidence>
<dbReference type="PANTHER" id="PTHR24171">
    <property type="entry name" value="ANKYRIN REPEAT DOMAIN-CONTAINING PROTEIN 39-RELATED"/>
    <property type="match status" value="1"/>
</dbReference>
<dbReference type="EMBL" id="ML994644">
    <property type="protein sequence ID" value="KAF2183202.1"/>
    <property type="molecule type" value="Genomic_DNA"/>
</dbReference>
<sequence length="88" mass="9651">SPLTIATQNGHSDAVKVLLAAGADIELTRPVAYGVTALWTAASAGWEHIVKLLLENGAIPDSRPNDWRSPIEVAKERKYERIFDLLLE</sequence>
<feature type="repeat" description="ANK" evidence="3">
    <location>
        <begin position="1"/>
        <end position="30"/>
    </location>
</feature>
<evidence type="ECO:0000256" key="3">
    <source>
        <dbReference type="PROSITE-ProRule" id="PRU00023"/>
    </source>
</evidence>
<gene>
    <name evidence="4" type="ORF">K469DRAFT_446763</name>
</gene>
<dbReference type="InterPro" id="IPR036770">
    <property type="entry name" value="Ankyrin_rpt-contain_sf"/>
</dbReference>
<keyword evidence="1" id="KW-0677">Repeat</keyword>
<dbReference type="PROSITE" id="PS50088">
    <property type="entry name" value="ANK_REPEAT"/>
    <property type="match status" value="2"/>
</dbReference>
<dbReference type="SUPFAM" id="SSF48403">
    <property type="entry name" value="Ankyrin repeat"/>
    <property type="match status" value="1"/>
</dbReference>
<feature type="repeat" description="ANK" evidence="3">
    <location>
        <begin position="33"/>
        <end position="65"/>
    </location>
</feature>
<dbReference type="AlphaFoldDB" id="A0A6A6DXW1"/>
<name>A0A6A6DXW1_9PEZI</name>
<evidence type="ECO:0000256" key="2">
    <source>
        <dbReference type="ARBA" id="ARBA00023043"/>
    </source>
</evidence>
<reference evidence="4" key="1">
    <citation type="journal article" date="2020" name="Stud. Mycol.">
        <title>101 Dothideomycetes genomes: a test case for predicting lifestyles and emergence of pathogens.</title>
        <authorList>
            <person name="Haridas S."/>
            <person name="Albert R."/>
            <person name="Binder M."/>
            <person name="Bloem J."/>
            <person name="Labutti K."/>
            <person name="Salamov A."/>
            <person name="Andreopoulos B."/>
            <person name="Baker S."/>
            <person name="Barry K."/>
            <person name="Bills G."/>
            <person name="Bluhm B."/>
            <person name="Cannon C."/>
            <person name="Castanera R."/>
            <person name="Culley D."/>
            <person name="Daum C."/>
            <person name="Ezra D."/>
            <person name="Gonzalez J."/>
            <person name="Henrissat B."/>
            <person name="Kuo A."/>
            <person name="Liang C."/>
            <person name="Lipzen A."/>
            <person name="Lutzoni F."/>
            <person name="Magnuson J."/>
            <person name="Mondo S."/>
            <person name="Nolan M."/>
            <person name="Ohm R."/>
            <person name="Pangilinan J."/>
            <person name="Park H.-J."/>
            <person name="Ramirez L."/>
            <person name="Alfaro M."/>
            <person name="Sun H."/>
            <person name="Tritt A."/>
            <person name="Yoshinaga Y."/>
            <person name="Zwiers L.-H."/>
            <person name="Turgeon B."/>
            <person name="Goodwin S."/>
            <person name="Spatafora J."/>
            <person name="Crous P."/>
            <person name="Grigoriev I."/>
        </authorList>
    </citation>
    <scope>NUCLEOTIDE SEQUENCE</scope>
    <source>
        <strain evidence="4">CBS 207.26</strain>
    </source>
</reference>
<protein>
    <submittedName>
        <fullName evidence="4">Ankyrin repeat protein</fullName>
    </submittedName>
</protein>
<dbReference type="Proteomes" id="UP000800200">
    <property type="component" value="Unassembled WGS sequence"/>
</dbReference>
<accession>A0A6A6DXW1</accession>
<proteinExistence type="predicted"/>
<feature type="non-terminal residue" evidence="4">
    <location>
        <position position="1"/>
    </location>
</feature>
<keyword evidence="5" id="KW-1185">Reference proteome</keyword>
<dbReference type="PANTHER" id="PTHR24171:SF9">
    <property type="entry name" value="ANKYRIN REPEAT DOMAIN-CONTAINING PROTEIN 39"/>
    <property type="match status" value="1"/>
</dbReference>
<dbReference type="SMART" id="SM00248">
    <property type="entry name" value="ANK"/>
    <property type="match status" value="2"/>
</dbReference>
<feature type="non-terminal residue" evidence="4">
    <location>
        <position position="88"/>
    </location>
</feature>
<dbReference type="Pfam" id="PF12796">
    <property type="entry name" value="Ank_2"/>
    <property type="match status" value="1"/>
</dbReference>
<keyword evidence="2 3" id="KW-0040">ANK repeat</keyword>
<dbReference type="InterPro" id="IPR002110">
    <property type="entry name" value="Ankyrin_rpt"/>
</dbReference>
<dbReference type="Gene3D" id="1.25.40.20">
    <property type="entry name" value="Ankyrin repeat-containing domain"/>
    <property type="match status" value="1"/>
</dbReference>
<evidence type="ECO:0000256" key="1">
    <source>
        <dbReference type="ARBA" id="ARBA00022737"/>
    </source>
</evidence>
<organism evidence="4 5">
    <name type="scientific">Zopfia rhizophila CBS 207.26</name>
    <dbReference type="NCBI Taxonomy" id="1314779"/>
    <lineage>
        <taxon>Eukaryota</taxon>
        <taxon>Fungi</taxon>
        <taxon>Dikarya</taxon>
        <taxon>Ascomycota</taxon>
        <taxon>Pezizomycotina</taxon>
        <taxon>Dothideomycetes</taxon>
        <taxon>Dothideomycetes incertae sedis</taxon>
        <taxon>Zopfiaceae</taxon>
        <taxon>Zopfia</taxon>
    </lineage>
</organism>